<keyword evidence="6" id="KW-1185">Reference proteome</keyword>
<gene>
    <name evidence="5" type="ORF">NSK_000741</name>
</gene>
<evidence type="ECO:0000256" key="1">
    <source>
        <dbReference type="ARBA" id="ARBA00023239"/>
    </source>
</evidence>
<evidence type="ECO:0000256" key="3">
    <source>
        <dbReference type="SAM" id="MobiDB-lite"/>
    </source>
</evidence>
<evidence type="ECO:0000313" key="5">
    <source>
        <dbReference type="EMBL" id="TFJ88392.1"/>
    </source>
</evidence>
<dbReference type="Pfam" id="PF04909">
    <property type="entry name" value="Amidohydro_2"/>
    <property type="match status" value="1"/>
</dbReference>
<keyword evidence="2" id="KW-0210">Decarboxylase</keyword>
<dbReference type="InterPro" id="IPR032466">
    <property type="entry name" value="Metal_Hydrolase"/>
</dbReference>
<dbReference type="Gene3D" id="3.20.20.140">
    <property type="entry name" value="Metal-dependent hydrolases"/>
    <property type="match status" value="1"/>
</dbReference>
<accession>A0A4D9D9W7</accession>
<dbReference type="GO" id="GO:0016787">
    <property type="term" value="F:hydrolase activity"/>
    <property type="evidence" value="ECO:0007669"/>
    <property type="project" value="InterPro"/>
</dbReference>
<evidence type="ECO:0000256" key="2">
    <source>
        <dbReference type="RuleBase" id="RU366045"/>
    </source>
</evidence>
<proteinExistence type="inferred from homology"/>
<reference evidence="5 6" key="1">
    <citation type="submission" date="2019-01" db="EMBL/GenBank/DDBJ databases">
        <title>Nuclear Genome Assembly of the Microalgal Biofuel strain Nannochloropsis salina CCMP1776.</title>
        <authorList>
            <person name="Hovde B."/>
        </authorList>
    </citation>
    <scope>NUCLEOTIDE SEQUENCE [LARGE SCALE GENOMIC DNA]</scope>
    <source>
        <strain evidence="5 6">CCMP1776</strain>
    </source>
</reference>
<dbReference type="AlphaFoldDB" id="A0A4D9D9W7"/>
<keyword evidence="1 2" id="KW-0456">Lyase</keyword>
<evidence type="ECO:0000313" key="6">
    <source>
        <dbReference type="Proteomes" id="UP000355283"/>
    </source>
</evidence>
<evidence type="ECO:0000259" key="4">
    <source>
        <dbReference type="Pfam" id="PF04909"/>
    </source>
</evidence>
<feature type="domain" description="Amidohydrolase-related" evidence="4">
    <location>
        <begin position="21"/>
        <end position="271"/>
    </location>
</feature>
<dbReference type="PANTHER" id="PTHR21240:SF19">
    <property type="entry name" value="CATALYTIC_ HYDROLASE"/>
    <property type="match status" value="1"/>
</dbReference>
<dbReference type="SUPFAM" id="SSF51556">
    <property type="entry name" value="Metallo-dependent hydrolases"/>
    <property type="match status" value="1"/>
</dbReference>
<comment type="caution">
    <text evidence="5">The sequence shown here is derived from an EMBL/GenBank/DDBJ whole genome shotgun (WGS) entry which is preliminary data.</text>
</comment>
<dbReference type="Proteomes" id="UP000355283">
    <property type="component" value="Unassembled WGS sequence"/>
</dbReference>
<dbReference type="OrthoDB" id="2135488at2759"/>
<protein>
    <recommendedName>
        <fullName evidence="4">Amidohydrolase-related domain-containing protein</fullName>
    </recommendedName>
</protein>
<feature type="region of interest" description="Disordered" evidence="3">
    <location>
        <begin position="139"/>
        <end position="160"/>
    </location>
</feature>
<organism evidence="5 6">
    <name type="scientific">Nannochloropsis salina CCMP1776</name>
    <dbReference type="NCBI Taxonomy" id="1027361"/>
    <lineage>
        <taxon>Eukaryota</taxon>
        <taxon>Sar</taxon>
        <taxon>Stramenopiles</taxon>
        <taxon>Ochrophyta</taxon>
        <taxon>Eustigmatophyceae</taxon>
        <taxon>Eustigmatales</taxon>
        <taxon>Monodopsidaceae</taxon>
        <taxon>Microchloropsis</taxon>
        <taxon>Microchloropsis salina</taxon>
    </lineage>
</organism>
<dbReference type="EMBL" id="SDOX01000002">
    <property type="protein sequence ID" value="TFJ88392.1"/>
    <property type="molecule type" value="Genomic_DNA"/>
</dbReference>
<dbReference type="PANTHER" id="PTHR21240">
    <property type="entry name" value="2-AMINO-3-CARBOXYLMUCONATE-6-SEMIALDEHYDE DECARBOXYLASE"/>
    <property type="match status" value="1"/>
</dbReference>
<name>A0A4D9D9W7_9STRA</name>
<dbReference type="GO" id="GO:0016831">
    <property type="term" value="F:carboxy-lyase activity"/>
    <property type="evidence" value="ECO:0007669"/>
    <property type="project" value="UniProtKB-KW"/>
</dbReference>
<dbReference type="InterPro" id="IPR006680">
    <property type="entry name" value="Amidohydro-rel"/>
</dbReference>
<comment type="similarity">
    <text evidence="2">Belongs to the metallo-dependent hydrolases superfamily.</text>
</comment>
<sequence>MASTSSVDSVSNKDGFPYRLIDSHHHVWTVGSLPYAYAEGQSAPPGLQEKGSVEEFLGLAANAGVQRSLIVQPILYMFDHSYVRAALERYPERFQGMLVANPALSPQEATAELGRLQSQGFNSVRFNPYIWPAGEKVRRENKGGERHRRGEGKGMDNPTGRALYAEAGRRTMPVGHMLFKGLHLHLPEVQALLNLSPQTRVVIDHWGFFHQQGRLVPEAWAALLSLAEYPQVHVKISAFFRVSSQPWPFQDLAPRLEELVKVYGSERLMWGR</sequence>
<dbReference type="InterPro" id="IPR032465">
    <property type="entry name" value="ACMSD"/>
</dbReference>